<keyword evidence="9 10" id="KW-0472">Membrane</keyword>
<keyword evidence="14" id="KW-1185">Reference proteome</keyword>
<dbReference type="GO" id="GO:0005774">
    <property type="term" value="C:vacuolar membrane"/>
    <property type="evidence" value="ECO:0007669"/>
    <property type="project" value="UniProtKB-SubCell"/>
</dbReference>
<proteinExistence type="predicted"/>
<evidence type="ECO:0000313" key="14">
    <source>
        <dbReference type="Proteomes" id="UP000015102"/>
    </source>
</evidence>
<evidence type="ECO:0000256" key="4">
    <source>
        <dbReference type="ARBA" id="ARBA00022692"/>
    </source>
</evidence>
<organism evidence="13 14">
    <name type="scientific">Megaselia scalaris</name>
    <name type="common">Humpbacked fly</name>
    <name type="synonym">Phora scalaris</name>
    <dbReference type="NCBI Taxonomy" id="36166"/>
    <lineage>
        <taxon>Eukaryota</taxon>
        <taxon>Metazoa</taxon>
        <taxon>Ecdysozoa</taxon>
        <taxon>Arthropoda</taxon>
        <taxon>Hexapoda</taxon>
        <taxon>Insecta</taxon>
        <taxon>Pterygota</taxon>
        <taxon>Neoptera</taxon>
        <taxon>Endopterygota</taxon>
        <taxon>Diptera</taxon>
        <taxon>Brachycera</taxon>
        <taxon>Muscomorpha</taxon>
        <taxon>Platypezoidea</taxon>
        <taxon>Phoridae</taxon>
        <taxon>Megaseliini</taxon>
        <taxon>Megaselia</taxon>
    </lineage>
</organism>
<dbReference type="GO" id="GO:0140359">
    <property type="term" value="F:ABC-type transporter activity"/>
    <property type="evidence" value="ECO:0007669"/>
    <property type="project" value="InterPro"/>
</dbReference>
<feature type="transmembrane region" description="Helical" evidence="10">
    <location>
        <begin position="177"/>
        <end position="198"/>
    </location>
</feature>
<evidence type="ECO:0000256" key="8">
    <source>
        <dbReference type="ARBA" id="ARBA00022989"/>
    </source>
</evidence>
<evidence type="ECO:0000256" key="5">
    <source>
        <dbReference type="ARBA" id="ARBA00022737"/>
    </source>
</evidence>
<dbReference type="HOGENOM" id="CLU_000604_27_14_1"/>
<keyword evidence="6" id="KW-0547">Nucleotide-binding</keyword>
<dbReference type="PANTHER" id="PTHR24223:SF443">
    <property type="entry name" value="MULTIDRUG-RESISTANCE LIKE PROTEIN 1, ISOFORM I"/>
    <property type="match status" value="1"/>
</dbReference>
<dbReference type="Proteomes" id="UP000015102">
    <property type="component" value="Unassembled WGS sequence"/>
</dbReference>
<feature type="transmembrane region" description="Helical" evidence="10">
    <location>
        <begin position="45"/>
        <end position="64"/>
    </location>
</feature>
<dbReference type="InterPro" id="IPR011527">
    <property type="entry name" value="ABC1_TM_dom"/>
</dbReference>
<dbReference type="FunFam" id="1.20.1560.10:FF:000020">
    <property type="entry name" value="ABC metal ion transporter"/>
    <property type="match status" value="1"/>
</dbReference>
<keyword evidence="7" id="KW-0067">ATP-binding</keyword>
<reference evidence="14" key="1">
    <citation type="submission" date="2013-02" db="EMBL/GenBank/DDBJ databases">
        <authorList>
            <person name="Hughes D."/>
        </authorList>
    </citation>
    <scope>NUCLEOTIDE SEQUENCE</scope>
    <source>
        <strain>Durham</strain>
        <strain evidence="14">NC isolate 2 -- Noor lab</strain>
    </source>
</reference>
<evidence type="ECO:0000256" key="6">
    <source>
        <dbReference type="ARBA" id="ARBA00022741"/>
    </source>
</evidence>
<feature type="transmembrane region" description="Helical" evidence="10">
    <location>
        <begin position="405"/>
        <end position="426"/>
    </location>
</feature>
<dbReference type="STRING" id="36166.T1H0W7"/>
<evidence type="ECO:0000256" key="11">
    <source>
        <dbReference type="SAM" id="SignalP"/>
    </source>
</evidence>
<protein>
    <recommendedName>
        <fullName evidence="12">ABC transmembrane type-1 domain-containing protein</fullName>
    </recommendedName>
</protein>
<dbReference type="Gene3D" id="1.20.1560.10">
    <property type="entry name" value="ABC transporter type 1, transmembrane domain"/>
    <property type="match status" value="1"/>
</dbReference>
<dbReference type="InterPro" id="IPR027417">
    <property type="entry name" value="P-loop_NTPase"/>
</dbReference>
<keyword evidence="5" id="KW-0677">Repeat</keyword>
<feature type="domain" description="ABC transmembrane type-1" evidence="12">
    <location>
        <begin position="241"/>
        <end position="463"/>
    </location>
</feature>
<sequence length="537" mass="60884">MFLFWFSLVIFSIPQCITEVNDKSDRILEKESNPEVDHSWLEYKYTSFMVYFSLIICSLLFASFSDKKPLETKYPRKKMDCPQTQASFLSRITYQWFDAMAWKGYKKPLEENDLWDLKAEDQSKEIMPVFAKHWNSTVQSNKADKSVKSPLVEDAKKEGKVYFDNPKATKQKKQSSVLPAICKSFAGIFLFGAFLELIKDILTFASPEILKLTIGFVEKKYSNDQNVKADPVWKGIIYALLLMLVVGMRVRTALINAIYRKALVVSNATRKESTVGEIVNLMAVDAQRFQELTLYINMIWSAPLQIALALYFLWNILGPSVLAGLGVMIIMIPINGWIAGRTKKLQVSQMKQKDNRVKLMNEILSGMKVLKLYAWEPSFEKQVLGIRSKEIETLRGAAHLNAATFFLWTFAPFLVSLVTFATYVLVDENNDLDATTAFVSLSLFNILRMPLMMLPMMITNMIQTQVSVNRINKFMNSEELDPNNVQHDPKYAKTPVLIEDGSFSWGDGEVCIKNINISADKGSLVAVVGTVGSGKTL</sequence>
<dbReference type="EnsemblMetazoa" id="MESCA009813-RA">
    <property type="protein sequence ID" value="MESCA009813-PA"/>
    <property type="gene ID" value="MESCA009813"/>
</dbReference>
<evidence type="ECO:0000313" key="13">
    <source>
        <dbReference type="EnsemblMetazoa" id="MESCA009813-PA"/>
    </source>
</evidence>
<dbReference type="PROSITE" id="PS50929">
    <property type="entry name" value="ABC_TM1F"/>
    <property type="match status" value="1"/>
</dbReference>
<dbReference type="SUPFAM" id="SSF90123">
    <property type="entry name" value="ABC transporter transmembrane region"/>
    <property type="match status" value="1"/>
</dbReference>
<feature type="transmembrane region" description="Helical" evidence="10">
    <location>
        <begin position="432"/>
        <end position="451"/>
    </location>
</feature>
<dbReference type="OMA" id="VNITETW"/>
<keyword evidence="11" id="KW-0732">Signal</keyword>
<feature type="chain" id="PRO_5004588659" description="ABC transmembrane type-1 domain-containing protein" evidence="11">
    <location>
        <begin position="19"/>
        <end position="537"/>
    </location>
</feature>
<evidence type="ECO:0000256" key="3">
    <source>
        <dbReference type="ARBA" id="ARBA00022554"/>
    </source>
</evidence>
<dbReference type="Pfam" id="PF00664">
    <property type="entry name" value="ABC_membrane"/>
    <property type="match status" value="1"/>
</dbReference>
<keyword evidence="3" id="KW-0926">Vacuole</keyword>
<dbReference type="InterPro" id="IPR036640">
    <property type="entry name" value="ABC1_TM_sf"/>
</dbReference>
<evidence type="ECO:0000256" key="1">
    <source>
        <dbReference type="ARBA" id="ARBA00004128"/>
    </source>
</evidence>
<dbReference type="PANTHER" id="PTHR24223">
    <property type="entry name" value="ATP-BINDING CASSETTE SUB-FAMILY C"/>
    <property type="match status" value="1"/>
</dbReference>
<evidence type="ECO:0000256" key="2">
    <source>
        <dbReference type="ARBA" id="ARBA00022448"/>
    </source>
</evidence>
<dbReference type="EMBL" id="CAQQ02373241">
    <property type="status" value="NOT_ANNOTATED_CDS"/>
    <property type="molecule type" value="Genomic_DNA"/>
</dbReference>
<feature type="signal peptide" evidence="11">
    <location>
        <begin position="1"/>
        <end position="18"/>
    </location>
</feature>
<feature type="transmembrane region" description="Helical" evidence="10">
    <location>
        <begin position="232"/>
        <end position="250"/>
    </location>
</feature>
<evidence type="ECO:0000256" key="9">
    <source>
        <dbReference type="ARBA" id="ARBA00023136"/>
    </source>
</evidence>
<evidence type="ECO:0000259" key="12">
    <source>
        <dbReference type="PROSITE" id="PS50929"/>
    </source>
</evidence>
<accession>T1H0W7</accession>
<feature type="transmembrane region" description="Helical" evidence="10">
    <location>
        <begin position="320"/>
        <end position="340"/>
    </location>
</feature>
<feature type="transmembrane region" description="Helical" evidence="10">
    <location>
        <begin position="292"/>
        <end position="314"/>
    </location>
</feature>
<reference evidence="13" key="2">
    <citation type="submission" date="2015-06" db="UniProtKB">
        <authorList>
            <consortium name="EnsemblMetazoa"/>
        </authorList>
    </citation>
    <scope>IDENTIFICATION</scope>
</reference>
<name>T1H0W7_MEGSC</name>
<evidence type="ECO:0000256" key="10">
    <source>
        <dbReference type="SAM" id="Phobius"/>
    </source>
</evidence>
<dbReference type="GO" id="GO:0000323">
    <property type="term" value="C:lytic vacuole"/>
    <property type="evidence" value="ECO:0007669"/>
    <property type="project" value="UniProtKB-ARBA"/>
</dbReference>
<evidence type="ECO:0000256" key="7">
    <source>
        <dbReference type="ARBA" id="ARBA00022840"/>
    </source>
</evidence>
<keyword evidence="4 10" id="KW-0812">Transmembrane</keyword>
<keyword evidence="2" id="KW-0813">Transport</keyword>
<dbReference type="InterPro" id="IPR050173">
    <property type="entry name" value="ABC_transporter_C-like"/>
</dbReference>
<keyword evidence="8 10" id="KW-1133">Transmembrane helix</keyword>
<dbReference type="CDD" id="cd18595">
    <property type="entry name" value="ABC_6TM_MRP1_2_3_6_D1_like"/>
    <property type="match status" value="1"/>
</dbReference>
<dbReference type="SUPFAM" id="SSF52540">
    <property type="entry name" value="P-loop containing nucleoside triphosphate hydrolases"/>
    <property type="match status" value="1"/>
</dbReference>
<dbReference type="GO" id="GO:0005524">
    <property type="term" value="F:ATP binding"/>
    <property type="evidence" value="ECO:0007669"/>
    <property type="project" value="UniProtKB-KW"/>
</dbReference>
<dbReference type="Gene3D" id="3.40.50.300">
    <property type="entry name" value="P-loop containing nucleotide triphosphate hydrolases"/>
    <property type="match status" value="1"/>
</dbReference>
<dbReference type="AlphaFoldDB" id="T1H0W7"/>
<comment type="subcellular location">
    <subcellularLocation>
        <location evidence="1">Vacuole membrane</location>
        <topology evidence="1">Multi-pass membrane protein</topology>
    </subcellularLocation>
</comment>